<proteinExistence type="predicted"/>
<protein>
    <submittedName>
        <fullName evidence="1">Uncharacterized protein</fullName>
    </submittedName>
</protein>
<accession>A0A4S2JGH5</accession>
<gene>
    <name evidence="1" type="ORF">DBV15_11686</name>
</gene>
<evidence type="ECO:0000313" key="1">
    <source>
        <dbReference type="EMBL" id="TGZ32848.1"/>
    </source>
</evidence>
<dbReference type="EMBL" id="QBLH01003810">
    <property type="protein sequence ID" value="TGZ32848.1"/>
    <property type="molecule type" value="Genomic_DNA"/>
</dbReference>
<keyword evidence="2" id="KW-1185">Reference proteome</keyword>
<name>A0A4S2JGH5_9HYME</name>
<dbReference type="AlphaFoldDB" id="A0A4S2JGH5"/>
<evidence type="ECO:0000313" key="2">
    <source>
        <dbReference type="Proteomes" id="UP000310200"/>
    </source>
</evidence>
<dbReference type="Proteomes" id="UP000310200">
    <property type="component" value="Unassembled WGS sequence"/>
</dbReference>
<sequence length="120" mass="13693">NYKELSSQDDIENDLPGCDKTPSKIFKSATLKKNCDNNNVSRLTDASAINIAKHLQTNSKTEDVGFTSADQAFAQFIVLTLQKMQDPERNIRQNKIFHVLTAPLEPLIHHCHKNYWNYCT</sequence>
<feature type="non-terminal residue" evidence="1">
    <location>
        <position position="1"/>
    </location>
</feature>
<comment type="caution">
    <text evidence="1">The sequence shown here is derived from an EMBL/GenBank/DDBJ whole genome shotgun (WGS) entry which is preliminary data.</text>
</comment>
<organism evidence="1 2">
    <name type="scientific">Temnothorax longispinosus</name>
    <dbReference type="NCBI Taxonomy" id="300112"/>
    <lineage>
        <taxon>Eukaryota</taxon>
        <taxon>Metazoa</taxon>
        <taxon>Ecdysozoa</taxon>
        <taxon>Arthropoda</taxon>
        <taxon>Hexapoda</taxon>
        <taxon>Insecta</taxon>
        <taxon>Pterygota</taxon>
        <taxon>Neoptera</taxon>
        <taxon>Endopterygota</taxon>
        <taxon>Hymenoptera</taxon>
        <taxon>Apocrita</taxon>
        <taxon>Aculeata</taxon>
        <taxon>Formicoidea</taxon>
        <taxon>Formicidae</taxon>
        <taxon>Myrmicinae</taxon>
        <taxon>Temnothorax</taxon>
    </lineage>
</organism>
<reference evidence="1 2" key="1">
    <citation type="journal article" date="2019" name="Philos. Trans. R. Soc. Lond., B, Biol. Sci.">
        <title>Ant behaviour and brain gene expression of defending hosts depend on the ecological success of the intruding social parasite.</title>
        <authorList>
            <person name="Kaur R."/>
            <person name="Stoldt M."/>
            <person name="Jongepier E."/>
            <person name="Feldmeyer B."/>
            <person name="Menzel F."/>
            <person name="Bornberg-Bauer E."/>
            <person name="Foitzik S."/>
        </authorList>
    </citation>
    <scope>NUCLEOTIDE SEQUENCE [LARGE SCALE GENOMIC DNA]</scope>
    <source>
        <tissue evidence="1">Whole body</tissue>
    </source>
</reference>